<keyword evidence="2" id="KW-1133">Transmembrane helix</keyword>
<evidence type="ECO:0000313" key="4">
    <source>
        <dbReference type="EMBL" id="WXK79104.1"/>
    </source>
</evidence>
<feature type="region of interest" description="Disordered" evidence="1">
    <location>
        <begin position="43"/>
        <end position="69"/>
    </location>
</feature>
<protein>
    <submittedName>
        <fullName evidence="4">D-alanyl-D-alanine carboxypeptidase</fullName>
    </submittedName>
</protein>
<keyword evidence="5" id="KW-1185">Reference proteome</keyword>
<keyword evidence="4" id="KW-0378">Hydrolase</keyword>
<feature type="transmembrane region" description="Helical" evidence="2">
    <location>
        <begin position="441"/>
        <end position="462"/>
    </location>
</feature>
<feature type="region of interest" description="Disordered" evidence="1">
    <location>
        <begin position="403"/>
        <end position="436"/>
    </location>
</feature>
<dbReference type="RefSeq" id="WP_407287701.1">
    <property type="nucleotide sequence ID" value="NZ_CP147982.1"/>
</dbReference>
<keyword evidence="4" id="KW-0121">Carboxypeptidase</keyword>
<accession>A0ABZ2QV88</accession>
<feature type="compositionally biased region" description="Low complexity" evidence="1">
    <location>
        <begin position="50"/>
        <end position="61"/>
    </location>
</feature>
<dbReference type="InterPro" id="IPR001967">
    <property type="entry name" value="Peptidase_S11_N"/>
</dbReference>
<evidence type="ECO:0000259" key="3">
    <source>
        <dbReference type="Pfam" id="PF00768"/>
    </source>
</evidence>
<gene>
    <name evidence="4" type="ORF">WAB15_25670</name>
</gene>
<feature type="region of interest" description="Disordered" evidence="1">
    <location>
        <begin position="103"/>
        <end position="138"/>
    </location>
</feature>
<dbReference type="GO" id="GO:0004180">
    <property type="term" value="F:carboxypeptidase activity"/>
    <property type="evidence" value="ECO:0007669"/>
    <property type="project" value="UniProtKB-KW"/>
</dbReference>
<feature type="domain" description="Peptidase S11 D-alanyl-D-alanine carboxypeptidase A N-terminal" evidence="3">
    <location>
        <begin position="137"/>
        <end position="371"/>
    </location>
</feature>
<evidence type="ECO:0000256" key="1">
    <source>
        <dbReference type="SAM" id="MobiDB-lite"/>
    </source>
</evidence>
<evidence type="ECO:0000256" key="2">
    <source>
        <dbReference type="SAM" id="Phobius"/>
    </source>
</evidence>
<keyword evidence="2" id="KW-0472">Membrane</keyword>
<dbReference type="SUPFAM" id="SSF56601">
    <property type="entry name" value="beta-lactamase/transpeptidase-like"/>
    <property type="match status" value="1"/>
</dbReference>
<keyword evidence="2" id="KW-0812">Transmembrane</keyword>
<sequence length="483" mass="49716">MSSGGGSGSIRRSAGALFRGVLSASRARGGTFSDVPTTFRAYPASPNPITPTASTAPSTAGAPGGAGRAARNGLPVRTVAALAASGLLATPLLAGTAYADPKAPAPPAKMSQIGGDRLGTPGVQVQLKPGAPKLPGPDALTGRSWIVSDAESGKVLAAKNPHWRLAPASTLKMLFADTVLPKFPKDRKYTVKPADLEGMGVGSSLVGIKENLTYTVHDLWLGVFLRSGNDAVHTLSAMNGGTEATVMQMQKHAKELNANDTHVVTPDGYDAPGQVSSAYDLSLFARSGLTNADFREYCSTAFAQFPGDKGKDGKRATFGIQNTNRLLSGDYDMKPYPGIAGVKNGSTTNAGSTFTGVAQRGERKLLVTVMNPAKKEHNEAYKEAAKLLDWGFAAADKVEPVGRLVGPRSEDDGTGAVGAKGKGAHESTQAGLNGTGGGGGAWTAIAVAGGAMALIGVVALAVHRRRPLPALVRGRGRGRRSER</sequence>
<dbReference type="Pfam" id="PF00768">
    <property type="entry name" value="Peptidase_S11"/>
    <property type="match status" value="1"/>
</dbReference>
<dbReference type="PANTHER" id="PTHR21581:SF33">
    <property type="entry name" value="D-ALANYL-D-ALANINE CARBOXYPEPTIDASE DACB"/>
    <property type="match status" value="1"/>
</dbReference>
<dbReference type="EMBL" id="CP147982">
    <property type="protein sequence ID" value="WXK79104.1"/>
    <property type="molecule type" value="Genomic_DNA"/>
</dbReference>
<evidence type="ECO:0000313" key="5">
    <source>
        <dbReference type="Proteomes" id="UP001626628"/>
    </source>
</evidence>
<dbReference type="InterPro" id="IPR012338">
    <property type="entry name" value="Beta-lactam/transpept-like"/>
</dbReference>
<keyword evidence="4" id="KW-0645">Protease</keyword>
<name>A0ABZ2QV88_9ACTN</name>
<dbReference type="Gene3D" id="3.40.710.10">
    <property type="entry name" value="DD-peptidase/beta-lactamase superfamily"/>
    <property type="match status" value="1"/>
</dbReference>
<dbReference type="PANTHER" id="PTHR21581">
    <property type="entry name" value="D-ALANYL-D-ALANINE CARBOXYPEPTIDASE"/>
    <property type="match status" value="1"/>
</dbReference>
<proteinExistence type="predicted"/>
<reference evidence="4 5" key="1">
    <citation type="submission" date="2024-03" db="EMBL/GenBank/DDBJ databases">
        <title>The complete genome of Streptomyces sirii sp.nov.</title>
        <authorList>
            <person name="Zakalyukina Y.V."/>
            <person name="Belik A.R."/>
            <person name="Biryukov M.V."/>
            <person name="Baturina O.A."/>
            <person name="Kabilov M.R."/>
        </authorList>
    </citation>
    <scope>NUCLEOTIDE SEQUENCE [LARGE SCALE GENOMIC DNA]</scope>
    <source>
        <strain evidence="4 5">BP-8</strain>
    </source>
</reference>
<organism evidence="4 5">
    <name type="scientific">Streptomyces sirii</name>
    <dbReference type="NCBI Taxonomy" id="3127701"/>
    <lineage>
        <taxon>Bacteria</taxon>
        <taxon>Bacillati</taxon>
        <taxon>Actinomycetota</taxon>
        <taxon>Actinomycetes</taxon>
        <taxon>Kitasatosporales</taxon>
        <taxon>Streptomycetaceae</taxon>
        <taxon>Streptomyces</taxon>
    </lineage>
</organism>
<dbReference type="Proteomes" id="UP001626628">
    <property type="component" value="Chromosome"/>
</dbReference>